<evidence type="ECO:0000313" key="3">
    <source>
        <dbReference type="EMBL" id="KAL0960095.1"/>
    </source>
</evidence>
<protein>
    <submittedName>
        <fullName evidence="3">Uncharacterized protein</fullName>
    </submittedName>
</protein>
<feature type="region of interest" description="Disordered" evidence="1">
    <location>
        <begin position="342"/>
        <end position="367"/>
    </location>
</feature>
<feature type="compositionally biased region" description="Acidic residues" evidence="1">
    <location>
        <begin position="106"/>
        <end position="115"/>
    </location>
</feature>
<dbReference type="Proteomes" id="UP001556367">
    <property type="component" value="Unassembled WGS sequence"/>
</dbReference>
<comment type="caution">
    <text evidence="3">The sequence shown here is derived from an EMBL/GenBank/DDBJ whole genome shotgun (WGS) entry which is preliminary data.</text>
</comment>
<feature type="region of interest" description="Disordered" evidence="1">
    <location>
        <begin position="79"/>
        <end position="180"/>
    </location>
</feature>
<proteinExistence type="predicted"/>
<organism evidence="3 4">
    <name type="scientific">Hohenbuehelia grisea</name>
    <dbReference type="NCBI Taxonomy" id="104357"/>
    <lineage>
        <taxon>Eukaryota</taxon>
        <taxon>Fungi</taxon>
        <taxon>Dikarya</taxon>
        <taxon>Basidiomycota</taxon>
        <taxon>Agaricomycotina</taxon>
        <taxon>Agaricomycetes</taxon>
        <taxon>Agaricomycetidae</taxon>
        <taxon>Agaricales</taxon>
        <taxon>Pleurotineae</taxon>
        <taxon>Pleurotaceae</taxon>
        <taxon>Hohenbuehelia</taxon>
    </lineage>
</organism>
<name>A0ABR3JW13_9AGAR</name>
<evidence type="ECO:0000256" key="2">
    <source>
        <dbReference type="SAM" id="SignalP"/>
    </source>
</evidence>
<feature type="signal peptide" evidence="2">
    <location>
        <begin position="1"/>
        <end position="22"/>
    </location>
</feature>
<keyword evidence="2" id="KW-0732">Signal</keyword>
<dbReference type="EMBL" id="JASNQZ010000002">
    <property type="protein sequence ID" value="KAL0960095.1"/>
    <property type="molecule type" value="Genomic_DNA"/>
</dbReference>
<reference evidence="4" key="1">
    <citation type="submission" date="2024-06" db="EMBL/GenBank/DDBJ databases">
        <title>Multi-omics analyses provide insights into the biosynthesis of the anticancer antibiotic pleurotin in Hohenbuehelia grisea.</title>
        <authorList>
            <person name="Weaver J.A."/>
            <person name="Alberti F."/>
        </authorList>
    </citation>
    <scope>NUCLEOTIDE SEQUENCE [LARGE SCALE GENOMIC DNA]</scope>
    <source>
        <strain evidence="4">T-177</strain>
    </source>
</reference>
<sequence>MVHKSAAVILGAIALNAASTIATPIAASESTDIPDGMVLARDFRGQLFQRNFEELEARRFKWSNLSPFISFVPNFLPHPQTQQQALPPPAPPAPSASDVTQKRQEEDDAESEGENIEERANVRPFGPIIPPTLPKIRPGPGLKPTGPSMPPLSAAPRPPPQSSAAAAPKPSASTMAPPPPRIPVVAPPVRSASAVLPPPPRASGMSAPLSGAARREVMDDEDLMRTHIKLATISVKKPHQQKPSTLHHRAIEELLGRELNSIEARRFISLLPKLPHALPFPRRPLHPQAATLENLSQQQASPQRRELEELLGRELTNVEARGLSQTFNKWAPWAPLIATGLDFLRPQQQQQQAPPPPPPPQRREPEELFERELMDVYFGA</sequence>
<feature type="compositionally biased region" description="Low complexity" evidence="1">
    <location>
        <begin position="162"/>
        <end position="175"/>
    </location>
</feature>
<evidence type="ECO:0000313" key="4">
    <source>
        <dbReference type="Proteomes" id="UP001556367"/>
    </source>
</evidence>
<gene>
    <name evidence="3" type="ORF">HGRIS_011739</name>
</gene>
<feature type="chain" id="PRO_5046859321" evidence="2">
    <location>
        <begin position="23"/>
        <end position="380"/>
    </location>
</feature>
<keyword evidence="4" id="KW-1185">Reference proteome</keyword>
<accession>A0ABR3JW13</accession>
<evidence type="ECO:0000256" key="1">
    <source>
        <dbReference type="SAM" id="MobiDB-lite"/>
    </source>
</evidence>